<name>A0A2H3E1F5_ARMGA</name>
<accession>A0A2H3E1F5</accession>
<keyword evidence="1" id="KW-0175">Coiled coil</keyword>
<evidence type="ECO:0000313" key="3">
    <source>
        <dbReference type="Proteomes" id="UP000217790"/>
    </source>
</evidence>
<sequence length="130" mass="15297">MVAARTFIEVQHHVPLDMRVDICTTHFMLIQNVQNLDKTRWGHLKNLMKYMRLKKDVKSHCNYVEHYSAFIKAKNMLEEAEGAAKEAAEQAEALEAQTEEEPLDILEEDLRDIYKRDGRWTRVKGRLPRT</sequence>
<evidence type="ECO:0000313" key="2">
    <source>
        <dbReference type="EMBL" id="PBK97522.1"/>
    </source>
</evidence>
<gene>
    <name evidence="2" type="ORF">ARMGADRAFT_1075990</name>
</gene>
<feature type="coiled-coil region" evidence="1">
    <location>
        <begin position="70"/>
        <end position="100"/>
    </location>
</feature>
<evidence type="ECO:0000256" key="1">
    <source>
        <dbReference type="SAM" id="Coils"/>
    </source>
</evidence>
<keyword evidence="3" id="KW-1185">Reference proteome</keyword>
<dbReference type="Proteomes" id="UP000217790">
    <property type="component" value="Unassembled WGS sequence"/>
</dbReference>
<reference evidence="3" key="1">
    <citation type="journal article" date="2017" name="Nat. Ecol. Evol.">
        <title>Genome expansion and lineage-specific genetic innovations in the forest pathogenic fungi Armillaria.</title>
        <authorList>
            <person name="Sipos G."/>
            <person name="Prasanna A.N."/>
            <person name="Walter M.C."/>
            <person name="O'Connor E."/>
            <person name="Balint B."/>
            <person name="Krizsan K."/>
            <person name="Kiss B."/>
            <person name="Hess J."/>
            <person name="Varga T."/>
            <person name="Slot J."/>
            <person name="Riley R."/>
            <person name="Boka B."/>
            <person name="Rigling D."/>
            <person name="Barry K."/>
            <person name="Lee J."/>
            <person name="Mihaltcheva S."/>
            <person name="LaButti K."/>
            <person name="Lipzen A."/>
            <person name="Waldron R."/>
            <person name="Moloney N.M."/>
            <person name="Sperisen C."/>
            <person name="Kredics L."/>
            <person name="Vagvoelgyi C."/>
            <person name="Patrignani A."/>
            <person name="Fitzpatrick D."/>
            <person name="Nagy I."/>
            <person name="Doyle S."/>
            <person name="Anderson J.B."/>
            <person name="Grigoriev I.V."/>
            <person name="Gueldener U."/>
            <person name="Muensterkoetter M."/>
            <person name="Nagy L.G."/>
        </authorList>
    </citation>
    <scope>NUCLEOTIDE SEQUENCE [LARGE SCALE GENOMIC DNA]</scope>
    <source>
        <strain evidence="3">Ar21-2</strain>
    </source>
</reference>
<dbReference type="EMBL" id="KZ293649">
    <property type="protein sequence ID" value="PBK97522.1"/>
    <property type="molecule type" value="Genomic_DNA"/>
</dbReference>
<protein>
    <submittedName>
        <fullName evidence="2">Uncharacterized protein</fullName>
    </submittedName>
</protein>
<proteinExistence type="predicted"/>
<organism evidence="2 3">
    <name type="scientific">Armillaria gallica</name>
    <name type="common">Bulbous honey fungus</name>
    <name type="synonym">Armillaria bulbosa</name>
    <dbReference type="NCBI Taxonomy" id="47427"/>
    <lineage>
        <taxon>Eukaryota</taxon>
        <taxon>Fungi</taxon>
        <taxon>Dikarya</taxon>
        <taxon>Basidiomycota</taxon>
        <taxon>Agaricomycotina</taxon>
        <taxon>Agaricomycetes</taxon>
        <taxon>Agaricomycetidae</taxon>
        <taxon>Agaricales</taxon>
        <taxon>Marasmiineae</taxon>
        <taxon>Physalacriaceae</taxon>
        <taxon>Armillaria</taxon>
    </lineage>
</organism>
<dbReference type="InParanoid" id="A0A2H3E1F5"/>
<dbReference type="AlphaFoldDB" id="A0A2H3E1F5"/>